<dbReference type="AlphaFoldDB" id="A0A840IIW7"/>
<evidence type="ECO:0000313" key="6">
    <source>
        <dbReference type="Proteomes" id="UP000585272"/>
    </source>
</evidence>
<gene>
    <name evidence="5" type="ORF">BDZ31_003888</name>
</gene>
<keyword evidence="2" id="KW-0238">DNA-binding</keyword>
<dbReference type="Proteomes" id="UP000585272">
    <property type="component" value="Unassembled WGS sequence"/>
</dbReference>
<dbReference type="InterPro" id="IPR011008">
    <property type="entry name" value="Dimeric_a/b-barrel"/>
</dbReference>
<name>A0A840IIW7_9ACTN</name>
<dbReference type="InterPro" id="IPR036390">
    <property type="entry name" value="WH_DNA-bd_sf"/>
</dbReference>
<dbReference type="PANTHER" id="PTHR30154:SF53">
    <property type="entry name" value="HTH-TYPE TRANSCRIPTIONAL REGULATOR LRPC"/>
    <property type="match status" value="1"/>
</dbReference>
<evidence type="ECO:0000256" key="1">
    <source>
        <dbReference type="ARBA" id="ARBA00023015"/>
    </source>
</evidence>
<dbReference type="PROSITE" id="PS00519">
    <property type="entry name" value="HTH_ASNC_1"/>
    <property type="match status" value="1"/>
</dbReference>
<dbReference type="SUPFAM" id="SSF46785">
    <property type="entry name" value="Winged helix' DNA-binding domain"/>
    <property type="match status" value="1"/>
</dbReference>
<dbReference type="Gene3D" id="1.10.10.10">
    <property type="entry name" value="Winged helix-like DNA-binding domain superfamily/Winged helix DNA-binding domain"/>
    <property type="match status" value="1"/>
</dbReference>
<dbReference type="SUPFAM" id="SSF54909">
    <property type="entry name" value="Dimeric alpha+beta barrel"/>
    <property type="match status" value="1"/>
</dbReference>
<dbReference type="InterPro" id="IPR019887">
    <property type="entry name" value="Tscrpt_reg_AsnC/Lrp_C"/>
</dbReference>
<evidence type="ECO:0000256" key="3">
    <source>
        <dbReference type="ARBA" id="ARBA00023163"/>
    </source>
</evidence>
<dbReference type="SMART" id="SM00344">
    <property type="entry name" value="HTH_ASNC"/>
    <property type="match status" value="1"/>
</dbReference>
<dbReference type="Pfam" id="PF01037">
    <property type="entry name" value="AsnC_trans_reg"/>
    <property type="match status" value="1"/>
</dbReference>
<dbReference type="EMBL" id="JACHNU010000006">
    <property type="protein sequence ID" value="MBB4664285.1"/>
    <property type="molecule type" value="Genomic_DNA"/>
</dbReference>
<accession>A0A840IIW7</accession>
<dbReference type="InterPro" id="IPR019885">
    <property type="entry name" value="Tscrpt_reg_HTH_AsnC-type_CS"/>
</dbReference>
<dbReference type="GO" id="GO:0005829">
    <property type="term" value="C:cytosol"/>
    <property type="evidence" value="ECO:0007669"/>
    <property type="project" value="TreeGrafter"/>
</dbReference>
<protein>
    <submittedName>
        <fullName evidence="5">Lrp/AsnC family leucine-responsive transcriptional regulator</fullName>
    </submittedName>
</protein>
<comment type="caution">
    <text evidence="5">The sequence shown here is derived from an EMBL/GenBank/DDBJ whole genome shotgun (WGS) entry which is preliminary data.</text>
</comment>
<evidence type="ECO:0000313" key="5">
    <source>
        <dbReference type="EMBL" id="MBB4664285.1"/>
    </source>
</evidence>
<dbReference type="RefSeq" id="WP_183344164.1">
    <property type="nucleotide sequence ID" value="NZ_JACHNU010000006.1"/>
</dbReference>
<dbReference type="PANTHER" id="PTHR30154">
    <property type="entry name" value="LEUCINE-RESPONSIVE REGULATORY PROTEIN"/>
    <property type="match status" value="1"/>
</dbReference>
<sequence length="143" mass="15750">MDELDWLIVEALQRDGRMSMRALARQVGLSASATIDRVGRLRDRGVITGFGARVDHAALGRPIVAFIRLQTRARGFGQAALDHPEIVECHRLTGGDAFIVKVRVASIEALEALIDELMRYGEPTTSIVLSTAFEERPAARPDR</sequence>
<keyword evidence="1" id="KW-0805">Transcription regulation</keyword>
<dbReference type="GO" id="GO:0043200">
    <property type="term" value="P:response to amino acid"/>
    <property type="evidence" value="ECO:0007669"/>
    <property type="project" value="TreeGrafter"/>
</dbReference>
<dbReference type="Pfam" id="PF13404">
    <property type="entry name" value="HTH_AsnC-type"/>
    <property type="match status" value="1"/>
</dbReference>
<evidence type="ECO:0000256" key="2">
    <source>
        <dbReference type="ARBA" id="ARBA00023125"/>
    </source>
</evidence>
<dbReference type="InterPro" id="IPR019888">
    <property type="entry name" value="Tscrpt_reg_AsnC-like"/>
</dbReference>
<dbReference type="GO" id="GO:0043565">
    <property type="term" value="F:sequence-specific DNA binding"/>
    <property type="evidence" value="ECO:0007669"/>
    <property type="project" value="InterPro"/>
</dbReference>
<organism evidence="5 6">
    <name type="scientific">Conexibacter arvalis</name>
    <dbReference type="NCBI Taxonomy" id="912552"/>
    <lineage>
        <taxon>Bacteria</taxon>
        <taxon>Bacillati</taxon>
        <taxon>Actinomycetota</taxon>
        <taxon>Thermoleophilia</taxon>
        <taxon>Solirubrobacterales</taxon>
        <taxon>Conexibacteraceae</taxon>
        <taxon>Conexibacter</taxon>
    </lineage>
</organism>
<dbReference type="InterPro" id="IPR036388">
    <property type="entry name" value="WH-like_DNA-bd_sf"/>
</dbReference>
<dbReference type="PROSITE" id="PS50956">
    <property type="entry name" value="HTH_ASNC_2"/>
    <property type="match status" value="1"/>
</dbReference>
<evidence type="ECO:0000259" key="4">
    <source>
        <dbReference type="PROSITE" id="PS50956"/>
    </source>
</evidence>
<dbReference type="Gene3D" id="3.30.70.920">
    <property type="match status" value="1"/>
</dbReference>
<feature type="domain" description="HTH asnC-type" evidence="4">
    <location>
        <begin position="1"/>
        <end position="62"/>
    </location>
</feature>
<reference evidence="5 6" key="1">
    <citation type="submission" date="2020-08" db="EMBL/GenBank/DDBJ databases">
        <title>Genomic Encyclopedia of Archaeal and Bacterial Type Strains, Phase II (KMG-II): from individual species to whole genera.</title>
        <authorList>
            <person name="Goeker M."/>
        </authorList>
    </citation>
    <scope>NUCLEOTIDE SEQUENCE [LARGE SCALE GENOMIC DNA]</scope>
    <source>
        <strain evidence="5 6">DSM 23288</strain>
    </source>
</reference>
<dbReference type="PRINTS" id="PR00033">
    <property type="entry name" value="HTHASNC"/>
</dbReference>
<keyword evidence="3" id="KW-0804">Transcription</keyword>
<keyword evidence="6" id="KW-1185">Reference proteome</keyword>
<proteinExistence type="predicted"/>
<dbReference type="InterPro" id="IPR000485">
    <property type="entry name" value="AsnC-type_HTH_dom"/>
</dbReference>